<feature type="compositionally biased region" description="Basic and acidic residues" evidence="4">
    <location>
        <begin position="554"/>
        <end position="567"/>
    </location>
</feature>
<dbReference type="PROSITE" id="PS50961">
    <property type="entry name" value="HTH_LA"/>
    <property type="match status" value="1"/>
</dbReference>
<dbReference type="AlphaFoldDB" id="A0AAJ7UAW5"/>
<dbReference type="SMART" id="SM00715">
    <property type="entry name" value="LA"/>
    <property type="match status" value="1"/>
</dbReference>
<evidence type="ECO:0000313" key="7">
    <source>
        <dbReference type="RefSeq" id="XP_032831453.1"/>
    </source>
</evidence>
<keyword evidence="1" id="KW-0597">Phosphoprotein</keyword>
<dbReference type="SUPFAM" id="SSF46785">
    <property type="entry name" value="Winged helix' DNA-binding domain"/>
    <property type="match status" value="1"/>
</dbReference>
<evidence type="ECO:0000256" key="1">
    <source>
        <dbReference type="ARBA" id="ARBA00022553"/>
    </source>
</evidence>
<feature type="domain" description="HTH La-type RNA-binding" evidence="5">
    <location>
        <begin position="109"/>
        <end position="198"/>
    </location>
</feature>
<feature type="compositionally biased region" description="Basic and acidic residues" evidence="4">
    <location>
        <begin position="762"/>
        <end position="777"/>
    </location>
</feature>
<dbReference type="KEGG" id="pmrn:116954776"/>
<reference evidence="7" key="1">
    <citation type="submission" date="2025-08" db="UniProtKB">
        <authorList>
            <consortium name="RefSeq"/>
        </authorList>
    </citation>
    <scope>IDENTIFICATION</scope>
    <source>
        <tissue evidence="7">Sperm</tissue>
    </source>
</reference>
<accession>A0AAJ7UAW5</accession>
<name>A0AAJ7UAW5_PETMA</name>
<dbReference type="GO" id="GO:0045727">
    <property type="term" value="P:positive regulation of translation"/>
    <property type="evidence" value="ECO:0007669"/>
    <property type="project" value="TreeGrafter"/>
</dbReference>
<feature type="region of interest" description="Disordered" evidence="4">
    <location>
        <begin position="371"/>
        <end position="567"/>
    </location>
</feature>
<dbReference type="RefSeq" id="XP_032831453.1">
    <property type="nucleotide sequence ID" value="XM_032975562.1"/>
</dbReference>
<dbReference type="InterPro" id="IPR045180">
    <property type="entry name" value="La_dom_prot"/>
</dbReference>
<feature type="compositionally biased region" description="Low complexity" evidence="4">
    <location>
        <begin position="934"/>
        <end position="946"/>
    </location>
</feature>
<proteinExistence type="predicted"/>
<dbReference type="Proteomes" id="UP001318040">
    <property type="component" value="Chromosome 56"/>
</dbReference>
<dbReference type="GO" id="GO:0010494">
    <property type="term" value="C:cytoplasmic stress granule"/>
    <property type="evidence" value="ECO:0007669"/>
    <property type="project" value="TreeGrafter"/>
</dbReference>
<feature type="compositionally biased region" description="Low complexity" evidence="4">
    <location>
        <begin position="446"/>
        <end position="455"/>
    </location>
</feature>
<organism evidence="6 7">
    <name type="scientific">Petromyzon marinus</name>
    <name type="common">Sea lamprey</name>
    <dbReference type="NCBI Taxonomy" id="7757"/>
    <lineage>
        <taxon>Eukaryota</taxon>
        <taxon>Metazoa</taxon>
        <taxon>Chordata</taxon>
        <taxon>Craniata</taxon>
        <taxon>Vertebrata</taxon>
        <taxon>Cyclostomata</taxon>
        <taxon>Hyperoartia</taxon>
        <taxon>Petromyzontiformes</taxon>
        <taxon>Petromyzontidae</taxon>
        <taxon>Petromyzon</taxon>
    </lineage>
</organism>
<feature type="compositionally biased region" description="Low complexity" evidence="4">
    <location>
        <begin position="605"/>
        <end position="619"/>
    </location>
</feature>
<protein>
    <submittedName>
        <fullName evidence="7">La-related protein 4-like isoform X1</fullName>
    </submittedName>
</protein>
<feature type="compositionally biased region" description="Pro residues" evidence="4">
    <location>
        <begin position="434"/>
        <end position="445"/>
    </location>
</feature>
<feature type="compositionally biased region" description="Pro residues" evidence="4">
    <location>
        <begin position="675"/>
        <end position="689"/>
    </location>
</feature>
<evidence type="ECO:0000256" key="2">
    <source>
        <dbReference type="ARBA" id="ARBA00022884"/>
    </source>
</evidence>
<evidence type="ECO:0000259" key="5">
    <source>
        <dbReference type="PROSITE" id="PS50961"/>
    </source>
</evidence>
<feature type="compositionally biased region" description="Low complexity" evidence="4">
    <location>
        <begin position="789"/>
        <end position="816"/>
    </location>
</feature>
<dbReference type="GO" id="GO:0003730">
    <property type="term" value="F:mRNA 3'-UTR binding"/>
    <property type="evidence" value="ECO:0007669"/>
    <property type="project" value="TreeGrafter"/>
</dbReference>
<dbReference type="Pfam" id="PF05383">
    <property type="entry name" value="La"/>
    <property type="match status" value="1"/>
</dbReference>
<feature type="compositionally biased region" description="Pro residues" evidence="4">
    <location>
        <begin position="778"/>
        <end position="788"/>
    </location>
</feature>
<feature type="compositionally biased region" description="Polar residues" evidence="4">
    <location>
        <begin position="31"/>
        <end position="50"/>
    </location>
</feature>
<dbReference type="GO" id="GO:0005829">
    <property type="term" value="C:cytosol"/>
    <property type="evidence" value="ECO:0007669"/>
    <property type="project" value="TreeGrafter"/>
</dbReference>
<feature type="compositionally biased region" description="Pro residues" evidence="4">
    <location>
        <begin position="732"/>
        <end position="745"/>
    </location>
</feature>
<keyword evidence="6" id="KW-1185">Reference proteome</keyword>
<dbReference type="Pfam" id="PF26088">
    <property type="entry name" value="RRM_LARP4"/>
    <property type="match status" value="1"/>
</dbReference>
<feature type="compositionally biased region" description="Basic and acidic residues" evidence="4">
    <location>
        <begin position="818"/>
        <end position="827"/>
    </location>
</feature>
<dbReference type="PANTHER" id="PTHR22792:SF131">
    <property type="entry name" value="LA-RELATED PROTEIN LARP4B"/>
    <property type="match status" value="1"/>
</dbReference>
<gene>
    <name evidence="7" type="primary">LOC116954776</name>
</gene>
<dbReference type="Gene3D" id="1.10.10.10">
    <property type="entry name" value="Winged helix-like DNA-binding domain superfamily/Winged helix DNA-binding domain"/>
    <property type="match status" value="1"/>
</dbReference>
<feature type="compositionally biased region" description="Gly residues" evidence="4">
    <location>
        <begin position="865"/>
        <end position="877"/>
    </location>
</feature>
<sequence>MLIHAEGGDLCLSCHLKVPSNGAGMNPGSEPWQNLAHNDGASSPGTSVDDSASCKDPNMAPTSTSEAACRHINGEAEMRQPSPPALGDATTHAAHTAHTAEAADSEGLPEGGSALRDALKKQLEYYFSRENLAGDAYLLSQMDSEQFVAVETIANFNLVKRLTSDINLVTDVLRSSTLVQVDEAGRRVRPVLPKRCIVILREVPQSTPPEEIEALFNGEHCPGYVGYEFAHNDSWYITFDSEADAQRAYKYLREEVKVFLGKPIMARIKTKPLAVNPFMAKPLPALPEAGLVPAQAAPPPPPAPASVTPLFAQQMYSSAPHHQYPVYGATVGPPPPPHPHIWPPSAHFQPPVASFASSGFLNGFTGPILIKPRGGMNQPNVRSYAPRQRSHNNHNKPPSRPYVKTDGGTVVPLSLVQTAPPDRRPPYVGASIAGPPPPPPPPPPSAAISGPMGAPRIASLPQSQPPPQSVSASAAPSLHRPAMARDAADGERQPPAEVPFERPPLGRRAEPWDATAYTRPGRGNYQERRKDEAVMAPRPHATAAPVEALPEPRGPAEEATERKDRADALGPPASIAAITATAAVTATPTPALPPARGPPVEEKAAAASPLSVPSVTTTPPRLPFSLPSGRLDQPARTTPHAAGDAKITVAAVPPQPAPAKPDETPVSRPGDTGAAPPPPPPPPPPPAPPLLLLASTPAPPAPAPQWGGREVPSAVAPREEPRGGAGTAAPAPAGPAPTASPPPAPALVALSKQQQPAPAASEGKKLSYADVCKRPPKETPPGAPPVPPEAAAASSQTAAAPAPTPSAAATATANAADKGPHGTRDDGNAENGPAAAAAAASGAHDADGLPVDSSGGGEGRARQSGGAGMDGDRGGGSPTQARYHREPRGRNPGWGRRYPFHPPARYPTARRNYPRYNERFGGQQLPAAGGGGNAATSGSAAGGFAD</sequence>
<dbReference type="InterPro" id="IPR006630">
    <property type="entry name" value="La_HTH"/>
</dbReference>
<evidence type="ECO:0000313" key="6">
    <source>
        <dbReference type="Proteomes" id="UP001318040"/>
    </source>
</evidence>
<evidence type="ECO:0000256" key="4">
    <source>
        <dbReference type="SAM" id="MobiDB-lite"/>
    </source>
</evidence>
<feature type="compositionally biased region" description="Low complexity" evidence="4">
    <location>
        <begin position="829"/>
        <end position="843"/>
    </location>
</feature>
<dbReference type="InterPro" id="IPR036390">
    <property type="entry name" value="WH_DNA-bd_sf"/>
</dbReference>
<dbReference type="CDD" id="cd12430">
    <property type="entry name" value="RRM_LARP4_5_like"/>
    <property type="match status" value="1"/>
</dbReference>
<keyword evidence="2 3" id="KW-0694">RNA-binding</keyword>
<dbReference type="InterPro" id="IPR036388">
    <property type="entry name" value="WH-like_DNA-bd_sf"/>
</dbReference>
<dbReference type="PANTHER" id="PTHR22792">
    <property type="entry name" value="LUPUS LA PROTEIN-RELATED"/>
    <property type="match status" value="1"/>
</dbReference>
<feature type="region of interest" description="Disordered" evidence="4">
    <location>
        <begin position="587"/>
        <end position="946"/>
    </location>
</feature>
<feature type="region of interest" description="Disordered" evidence="4">
    <location>
        <begin position="25"/>
        <end position="66"/>
    </location>
</feature>
<dbReference type="CDD" id="cd08031">
    <property type="entry name" value="LARP_4_5_like"/>
    <property type="match status" value="1"/>
</dbReference>
<evidence type="ECO:0000256" key="3">
    <source>
        <dbReference type="PROSITE-ProRule" id="PRU00332"/>
    </source>
</evidence>
<dbReference type="InterPro" id="IPR058699">
    <property type="entry name" value="RRM_LARP4/4B"/>
</dbReference>